<gene>
    <name evidence="1" type="ORF">DV706_02975</name>
</gene>
<proteinExistence type="predicted"/>
<dbReference type="Proteomes" id="UP000296822">
    <property type="component" value="Chromosome"/>
</dbReference>
<reference evidence="1 2" key="1">
    <citation type="journal article" date="2019" name="Nat. Commun.">
        <title>A new type of DNA phosphorothioation-based antiviral system in archaea.</title>
        <authorList>
            <person name="Xiong L."/>
            <person name="Liu S."/>
            <person name="Chen S."/>
            <person name="Xiao Y."/>
            <person name="Zhu B."/>
            <person name="Gao Y."/>
            <person name="Zhang Y."/>
            <person name="Chen B."/>
            <person name="Luo J."/>
            <person name="Deng Z."/>
            <person name="Chen X."/>
            <person name="Wang L."/>
            <person name="Chen S."/>
        </authorList>
    </citation>
    <scope>NUCLEOTIDE SEQUENCE [LARGE SCALE GENOMIC DNA]</scope>
    <source>
        <strain evidence="1 2">JCM 10635</strain>
    </source>
</reference>
<name>A0A4D6HH62_9EURY</name>
<dbReference type="EMBL" id="CP031305">
    <property type="protein sequence ID" value="QCC53534.1"/>
    <property type="molecule type" value="Genomic_DNA"/>
</dbReference>
<organism evidence="1 2">
    <name type="scientific">Natronorubrum bangense</name>
    <dbReference type="NCBI Taxonomy" id="61858"/>
    <lineage>
        <taxon>Archaea</taxon>
        <taxon>Methanobacteriati</taxon>
        <taxon>Methanobacteriota</taxon>
        <taxon>Stenosarchaea group</taxon>
        <taxon>Halobacteria</taxon>
        <taxon>Halobacteriales</taxon>
        <taxon>Natrialbaceae</taxon>
        <taxon>Natronorubrum</taxon>
    </lineage>
</organism>
<evidence type="ECO:0000313" key="1">
    <source>
        <dbReference type="EMBL" id="QCC53534.1"/>
    </source>
</evidence>
<sequence length="81" mass="8841">MCTRGTAIVATESQCTPNQTTAVRSVCKSFQLLLYWPSNNRRRGAVGVEGTTKPVSPRLQSFNELGCGTHGLRVHPAARRI</sequence>
<protein>
    <submittedName>
        <fullName evidence="1">Uncharacterized protein</fullName>
    </submittedName>
</protein>
<evidence type="ECO:0000313" key="2">
    <source>
        <dbReference type="Proteomes" id="UP000296822"/>
    </source>
</evidence>
<dbReference type="KEGG" id="nbg:DV706_02975"/>
<accession>A0A4D6HH62</accession>
<dbReference type="AlphaFoldDB" id="A0A4D6HH62"/>